<protein>
    <submittedName>
        <fullName evidence="5">5,6-dimethylbenzimidazole synthase</fullName>
        <ecNumber evidence="5">1.13.11.79</ecNumber>
    </submittedName>
</protein>
<keyword evidence="2" id="KW-0288">FMN</keyword>
<dbReference type="NCBIfam" id="TIGR02476">
    <property type="entry name" value="BluB"/>
    <property type="match status" value="1"/>
</dbReference>
<dbReference type="GO" id="GO:0102919">
    <property type="term" value="F:5,6-dimethylbenzimidazole synthase activity"/>
    <property type="evidence" value="ECO:0007669"/>
    <property type="project" value="UniProtKB-EC"/>
</dbReference>
<dbReference type="Proteomes" id="UP001139646">
    <property type="component" value="Unassembled WGS sequence"/>
</dbReference>
<comment type="caution">
    <text evidence="5">The sequence shown here is derived from an EMBL/GenBank/DDBJ whole genome shotgun (WGS) entry which is preliminary data.</text>
</comment>
<evidence type="ECO:0000259" key="4">
    <source>
        <dbReference type="Pfam" id="PF00881"/>
    </source>
</evidence>
<evidence type="ECO:0000256" key="1">
    <source>
        <dbReference type="ARBA" id="ARBA00022630"/>
    </source>
</evidence>
<dbReference type="CDD" id="cd02145">
    <property type="entry name" value="BluB"/>
    <property type="match status" value="1"/>
</dbReference>
<dbReference type="EMBL" id="JAKKSL010000007">
    <property type="protein sequence ID" value="MCI2286135.1"/>
    <property type="molecule type" value="Genomic_DNA"/>
</dbReference>
<keyword evidence="3 5" id="KW-0560">Oxidoreductase</keyword>
<dbReference type="SUPFAM" id="SSF55469">
    <property type="entry name" value="FMN-dependent nitroreductase-like"/>
    <property type="match status" value="1"/>
</dbReference>
<evidence type="ECO:0000256" key="2">
    <source>
        <dbReference type="ARBA" id="ARBA00022643"/>
    </source>
</evidence>
<proteinExistence type="predicted"/>
<dbReference type="PANTHER" id="PTHR23026:SF90">
    <property type="entry name" value="IODOTYROSINE DEIODINASE 1"/>
    <property type="match status" value="1"/>
</dbReference>
<evidence type="ECO:0000313" key="5">
    <source>
        <dbReference type="EMBL" id="MCI2286135.1"/>
    </source>
</evidence>
<accession>A0ABS9X7B8</accession>
<dbReference type="PANTHER" id="PTHR23026">
    <property type="entry name" value="NADPH NITROREDUCTASE"/>
    <property type="match status" value="1"/>
</dbReference>
<evidence type="ECO:0000256" key="3">
    <source>
        <dbReference type="ARBA" id="ARBA00023002"/>
    </source>
</evidence>
<dbReference type="InterPro" id="IPR050627">
    <property type="entry name" value="Nitroreductase/BluB"/>
</dbReference>
<reference evidence="5" key="1">
    <citation type="submission" date="2022-01" db="EMBL/GenBank/DDBJ databases">
        <title>Colwellia maritima, isolated from seawater.</title>
        <authorList>
            <person name="Kristyanto S."/>
            <person name="Jung J."/>
            <person name="Jeon C.O."/>
        </authorList>
    </citation>
    <scope>NUCLEOTIDE SEQUENCE</scope>
    <source>
        <strain evidence="5">MSW7</strain>
    </source>
</reference>
<dbReference type="InterPro" id="IPR029479">
    <property type="entry name" value="Nitroreductase"/>
</dbReference>
<organism evidence="5 6">
    <name type="scientific">Colwellia maritima</name>
    <dbReference type="NCBI Taxonomy" id="2912588"/>
    <lineage>
        <taxon>Bacteria</taxon>
        <taxon>Pseudomonadati</taxon>
        <taxon>Pseudomonadota</taxon>
        <taxon>Gammaproteobacteria</taxon>
        <taxon>Alteromonadales</taxon>
        <taxon>Colwelliaceae</taxon>
        <taxon>Colwellia</taxon>
    </lineage>
</organism>
<dbReference type="EC" id="1.13.11.79" evidence="5"/>
<dbReference type="Gene3D" id="3.40.109.10">
    <property type="entry name" value="NADH Oxidase"/>
    <property type="match status" value="1"/>
</dbReference>
<keyword evidence="6" id="KW-1185">Reference proteome</keyword>
<feature type="domain" description="Nitroreductase" evidence="4">
    <location>
        <begin position="32"/>
        <end position="197"/>
    </location>
</feature>
<sequence>MESKQLDSEIIQKNEAAFSEQERHGFYKTLFNRRDVRGQFLPKQIPDDVLSRILYAAHHAPSVGFMQPWNFMVIRSPEIKQKVQQDFALAHQEAELMFEEEKRDTYKSLKLEGILESPINICITCDRERTGPTVIGRTHMKEMDLYSSVCAVQNFWLAARAEGLGVGWVSILHHQTLRETLKLPANVVPIAYLCLGYVSKFFKKPEPETANWLPRTPLEELVSFDSWGSDEHGDDPLIAQIKKDKNFPRAF</sequence>
<keyword evidence="1" id="KW-0285">Flavoprotein</keyword>
<evidence type="ECO:0000313" key="6">
    <source>
        <dbReference type="Proteomes" id="UP001139646"/>
    </source>
</evidence>
<gene>
    <name evidence="5" type="primary">bluB</name>
    <name evidence="5" type="ORF">L3081_25290</name>
</gene>
<dbReference type="InterPro" id="IPR000415">
    <property type="entry name" value="Nitroreductase-like"/>
</dbReference>
<name>A0ABS9X7B8_9GAMM</name>
<dbReference type="InterPro" id="IPR012825">
    <property type="entry name" value="BluB"/>
</dbReference>
<dbReference type="Pfam" id="PF00881">
    <property type="entry name" value="Nitroreductase"/>
    <property type="match status" value="1"/>
</dbReference>
<dbReference type="RefSeq" id="WP_242289376.1">
    <property type="nucleotide sequence ID" value="NZ_JAKKSL010000007.1"/>
</dbReference>